<keyword evidence="3 6" id="KW-0812">Transmembrane</keyword>
<dbReference type="InterPro" id="IPR006696">
    <property type="entry name" value="DUF423"/>
</dbReference>
<dbReference type="EMBL" id="JAIRAU010000047">
    <property type="protein sequence ID" value="MBZ5714391.1"/>
    <property type="molecule type" value="Genomic_DNA"/>
</dbReference>
<dbReference type="Proteomes" id="UP001139031">
    <property type="component" value="Unassembled WGS sequence"/>
</dbReference>
<evidence type="ECO:0000256" key="1">
    <source>
        <dbReference type="ARBA" id="ARBA00004141"/>
    </source>
</evidence>
<name>A0ABS7U258_9BACT</name>
<evidence type="ECO:0000313" key="7">
    <source>
        <dbReference type="EMBL" id="MBZ5714391.1"/>
    </source>
</evidence>
<comment type="similarity">
    <text evidence="2">Belongs to the UPF0382 family.</text>
</comment>
<keyword evidence="5 6" id="KW-0472">Membrane</keyword>
<evidence type="ECO:0000256" key="3">
    <source>
        <dbReference type="ARBA" id="ARBA00022692"/>
    </source>
</evidence>
<keyword evidence="4 6" id="KW-1133">Transmembrane helix</keyword>
<comment type="subcellular location">
    <subcellularLocation>
        <location evidence="1">Membrane</location>
        <topology evidence="1">Multi-pass membrane protein</topology>
    </subcellularLocation>
</comment>
<keyword evidence="8" id="KW-1185">Reference proteome</keyword>
<evidence type="ECO:0000256" key="4">
    <source>
        <dbReference type="ARBA" id="ARBA00022989"/>
    </source>
</evidence>
<dbReference type="PANTHER" id="PTHR43461">
    <property type="entry name" value="TRANSMEMBRANE PROTEIN 256"/>
    <property type="match status" value="1"/>
</dbReference>
<feature type="transmembrane region" description="Helical" evidence="6">
    <location>
        <begin position="48"/>
        <end position="64"/>
    </location>
</feature>
<proteinExistence type="inferred from homology"/>
<accession>A0ABS7U258</accession>
<dbReference type="RefSeq" id="WP_224196116.1">
    <property type="nucleotide sequence ID" value="NZ_JAIRAU010000047.1"/>
</dbReference>
<feature type="transmembrane region" description="Helical" evidence="6">
    <location>
        <begin position="76"/>
        <end position="96"/>
    </location>
</feature>
<evidence type="ECO:0000313" key="8">
    <source>
        <dbReference type="Proteomes" id="UP001139031"/>
    </source>
</evidence>
<evidence type="ECO:0000256" key="2">
    <source>
        <dbReference type="ARBA" id="ARBA00009694"/>
    </source>
</evidence>
<dbReference type="PANTHER" id="PTHR43461:SF1">
    <property type="entry name" value="TRANSMEMBRANE PROTEIN 256"/>
    <property type="match status" value="1"/>
</dbReference>
<comment type="caution">
    <text evidence="7">The sequence shown here is derived from an EMBL/GenBank/DDBJ whole genome shotgun (WGS) entry which is preliminary data.</text>
</comment>
<evidence type="ECO:0000256" key="5">
    <source>
        <dbReference type="ARBA" id="ARBA00023136"/>
    </source>
</evidence>
<dbReference type="Pfam" id="PF04241">
    <property type="entry name" value="DUF423"/>
    <property type="match status" value="1"/>
</dbReference>
<protein>
    <submittedName>
        <fullName evidence="7">DUF423 domain-containing protein</fullName>
    </submittedName>
</protein>
<sequence>MTAKTGIILAGLLGFLGVAAGAFGAHGLRDRVSPRDLEIWHTGAHYQQLHAVVLLAVALWALSLQARGEATGLHGVAMSLFVAGIAVFSGTLYAITLGGPRVLGAVTPLGGLCLLAGWLTIIVLGLRQVAP</sequence>
<feature type="transmembrane region" description="Helical" evidence="6">
    <location>
        <begin position="102"/>
        <end position="126"/>
    </location>
</feature>
<reference evidence="7" key="1">
    <citation type="submission" date="2021-08" db="EMBL/GenBank/DDBJ databases">
        <authorList>
            <person name="Stevens D.C."/>
        </authorList>
    </citation>
    <scope>NUCLEOTIDE SEQUENCE</scope>
    <source>
        <strain evidence="7">DSM 53165</strain>
    </source>
</reference>
<evidence type="ECO:0000256" key="6">
    <source>
        <dbReference type="SAM" id="Phobius"/>
    </source>
</evidence>
<organism evidence="7 8">
    <name type="scientific">Nannocystis pusilla</name>
    <dbReference type="NCBI Taxonomy" id="889268"/>
    <lineage>
        <taxon>Bacteria</taxon>
        <taxon>Pseudomonadati</taxon>
        <taxon>Myxococcota</taxon>
        <taxon>Polyangia</taxon>
        <taxon>Nannocystales</taxon>
        <taxon>Nannocystaceae</taxon>
        <taxon>Nannocystis</taxon>
    </lineage>
</organism>
<gene>
    <name evidence="7" type="ORF">K7C98_34605</name>
</gene>